<proteinExistence type="predicted"/>
<dbReference type="EMBL" id="CAJVPZ010003337">
    <property type="protein sequence ID" value="CAG8528681.1"/>
    <property type="molecule type" value="Genomic_DNA"/>
</dbReference>
<evidence type="ECO:0000313" key="2">
    <source>
        <dbReference type="Proteomes" id="UP000789396"/>
    </source>
</evidence>
<evidence type="ECO:0000313" key="1">
    <source>
        <dbReference type="EMBL" id="CAG8528681.1"/>
    </source>
</evidence>
<dbReference type="OrthoDB" id="2441667at2759"/>
<dbReference type="AlphaFoldDB" id="A0A9N9AHR0"/>
<comment type="caution">
    <text evidence="1">The sequence shown here is derived from an EMBL/GenBank/DDBJ whole genome shotgun (WGS) entry which is preliminary data.</text>
</comment>
<dbReference type="Proteomes" id="UP000789396">
    <property type="component" value="Unassembled WGS sequence"/>
</dbReference>
<name>A0A9N9AHR0_9GLOM</name>
<reference evidence="1" key="1">
    <citation type="submission" date="2021-06" db="EMBL/GenBank/DDBJ databases">
        <authorList>
            <person name="Kallberg Y."/>
            <person name="Tangrot J."/>
            <person name="Rosling A."/>
        </authorList>
    </citation>
    <scope>NUCLEOTIDE SEQUENCE</scope>
    <source>
        <strain evidence="1">IN212</strain>
    </source>
</reference>
<gene>
    <name evidence="1" type="ORF">RFULGI_LOCUS3689</name>
</gene>
<organism evidence="1 2">
    <name type="scientific">Racocetra fulgida</name>
    <dbReference type="NCBI Taxonomy" id="60492"/>
    <lineage>
        <taxon>Eukaryota</taxon>
        <taxon>Fungi</taxon>
        <taxon>Fungi incertae sedis</taxon>
        <taxon>Mucoromycota</taxon>
        <taxon>Glomeromycotina</taxon>
        <taxon>Glomeromycetes</taxon>
        <taxon>Diversisporales</taxon>
        <taxon>Gigasporaceae</taxon>
        <taxon>Racocetra</taxon>
    </lineage>
</organism>
<keyword evidence="2" id="KW-1185">Reference proteome</keyword>
<protein>
    <submittedName>
        <fullName evidence="1">15433_t:CDS:1</fullName>
    </submittedName>
</protein>
<accession>A0A9N9AHR0</accession>
<sequence>MNAQQIYQELQKRLNKDKLEPEEVSRLSTMQNWITKTTNENLK</sequence>